<feature type="chain" id="PRO_5009193344" evidence="2">
    <location>
        <begin position="30"/>
        <end position="799"/>
    </location>
</feature>
<proteinExistence type="predicted"/>
<feature type="compositionally biased region" description="Basic and acidic residues" evidence="1">
    <location>
        <begin position="107"/>
        <end position="118"/>
    </location>
</feature>
<feature type="compositionally biased region" description="Polar residues" evidence="1">
    <location>
        <begin position="247"/>
        <end position="313"/>
    </location>
</feature>
<dbReference type="InterPro" id="IPR000782">
    <property type="entry name" value="FAS1_domain"/>
</dbReference>
<evidence type="ECO:0000259" key="3">
    <source>
        <dbReference type="PROSITE" id="PS50213"/>
    </source>
</evidence>
<feature type="compositionally biased region" description="Polar residues" evidence="1">
    <location>
        <begin position="548"/>
        <end position="564"/>
    </location>
</feature>
<feature type="compositionally biased region" description="Low complexity" evidence="1">
    <location>
        <begin position="515"/>
        <end position="546"/>
    </location>
</feature>
<evidence type="ECO:0000256" key="1">
    <source>
        <dbReference type="SAM" id="MobiDB-lite"/>
    </source>
</evidence>
<dbReference type="SMART" id="SM00554">
    <property type="entry name" value="FAS1"/>
    <property type="match status" value="1"/>
</dbReference>
<gene>
    <name evidence="4" type="ORF">FRACYDRAFT_260032</name>
</gene>
<feature type="compositionally biased region" description="Pro residues" evidence="1">
    <location>
        <begin position="158"/>
        <end position="180"/>
    </location>
</feature>
<dbReference type="AlphaFoldDB" id="A0A1E7FMZ9"/>
<feature type="region of interest" description="Disordered" evidence="1">
    <location>
        <begin position="514"/>
        <end position="564"/>
    </location>
</feature>
<dbReference type="InParanoid" id="A0A1E7FMZ9"/>
<evidence type="ECO:0000256" key="2">
    <source>
        <dbReference type="SAM" id="SignalP"/>
    </source>
</evidence>
<dbReference type="InterPro" id="IPR036378">
    <property type="entry name" value="FAS1_dom_sf"/>
</dbReference>
<keyword evidence="2" id="KW-0732">Signal</keyword>
<feature type="signal peptide" evidence="2">
    <location>
        <begin position="1"/>
        <end position="29"/>
    </location>
</feature>
<feature type="compositionally biased region" description="Pro residues" evidence="1">
    <location>
        <begin position="82"/>
        <end position="96"/>
    </location>
</feature>
<sequence>MIVAIASVKKLAVIGVVVLIASFGDVTMAATEEEASTNKKDGTRRTQGYYYPVPSPTYHYYKATPYPTHRPPTPWPTGKAPTPKPSPYPTPSPTSRPTPYLTQPKAYVKDPYYEDPYHADSYYKYGSPYPTPRPTSNPTRSPTMNPTLNPTPQVTTPMPTPKPSPKPSFRPTPNPTPQPTFAPTKAPSSAPSPAPSPAPSSDPTSAPTAEASAAPSPVPSESPSDHPSDGPSEGPTNSEAPSDEPSENPTQSEEPSENPTMSEEPSNNPTQSEEPSNNPTQSEEPSDNPTQSEEPSEFPTQSEEPSFSPTITEKPTDDDIIDPDFVTLLGIICFPANADQLGTFCDAIIRTGLAPVLNNGARRELKEGEQEQERERELKTIGPAGTAISISNRVPAIAVIDDVQYTVFGPTNAAFNKLSQATRDFLFSDKGNDTLRDIVRYHLVEDRRINYQDLVCDRSYLMTNGENTRTKCGSDKFTKFQVGQGNTIRPQISLRNIPASNGVLHVVNEVILPEKSTPSTKSPSTARPSKAPTPSTKSPSTARPSKAPTKSPSEAPTQSPTFNQCCPTQADDAQTCVDSMEFVYTNSSCSEGAPDDDANNAVPGYCVDTGTIEVNPPVTIQLFLCGNNLGGTPLYEISPVTDGDNISIRSIDLGAVQCLPKCVQVKIEQTDGTITQTFNINTSCANNNGCGYSVPSIGCPANCPFYAGFPGSGAGATCGVPGTAAGCPASVPDGLCAPWDGFGELGTPGFNAGSLQFVDYKCPAQGFHGLTPGCGISPLGGTCPDVCPQENLAVSICSF</sequence>
<name>A0A1E7FMZ9_9STRA</name>
<dbReference type="Proteomes" id="UP000095751">
    <property type="component" value="Unassembled WGS sequence"/>
</dbReference>
<evidence type="ECO:0000313" key="5">
    <source>
        <dbReference type="Proteomes" id="UP000095751"/>
    </source>
</evidence>
<feature type="compositionally biased region" description="Low complexity" evidence="1">
    <location>
        <begin position="201"/>
        <end position="222"/>
    </location>
</feature>
<evidence type="ECO:0000313" key="4">
    <source>
        <dbReference type="EMBL" id="OEU19549.1"/>
    </source>
</evidence>
<feature type="compositionally biased region" description="Low complexity" evidence="1">
    <location>
        <begin position="136"/>
        <end position="157"/>
    </location>
</feature>
<keyword evidence="5" id="KW-1185">Reference proteome</keyword>
<accession>A0A1E7FMZ9</accession>
<feature type="compositionally biased region" description="Pro residues" evidence="1">
    <location>
        <begin position="190"/>
        <end position="200"/>
    </location>
</feature>
<dbReference type="PANTHER" id="PTHR10900">
    <property type="entry name" value="PERIOSTIN-RELATED"/>
    <property type="match status" value="1"/>
</dbReference>
<dbReference type="Pfam" id="PF02469">
    <property type="entry name" value="Fasciclin"/>
    <property type="match status" value="1"/>
</dbReference>
<feature type="region of interest" description="Disordered" evidence="1">
    <location>
        <begin position="31"/>
        <end position="319"/>
    </location>
</feature>
<dbReference type="KEGG" id="fcy:FRACYDRAFT_260032"/>
<dbReference type="OrthoDB" id="286301at2759"/>
<organism evidence="4 5">
    <name type="scientific">Fragilariopsis cylindrus CCMP1102</name>
    <dbReference type="NCBI Taxonomy" id="635003"/>
    <lineage>
        <taxon>Eukaryota</taxon>
        <taxon>Sar</taxon>
        <taxon>Stramenopiles</taxon>
        <taxon>Ochrophyta</taxon>
        <taxon>Bacillariophyta</taxon>
        <taxon>Bacillariophyceae</taxon>
        <taxon>Bacillariophycidae</taxon>
        <taxon>Bacillariales</taxon>
        <taxon>Bacillariaceae</taxon>
        <taxon>Fragilariopsis</taxon>
    </lineage>
</organism>
<dbReference type="PANTHER" id="PTHR10900:SF77">
    <property type="entry name" value="FI19380P1"/>
    <property type="match status" value="1"/>
</dbReference>
<dbReference type="EMBL" id="KV784355">
    <property type="protein sequence ID" value="OEU19549.1"/>
    <property type="molecule type" value="Genomic_DNA"/>
</dbReference>
<dbReference type="SUPFAM" id="SSF82153">
    <property type="entry name" value="FAS1 domain"/>
    <property type="match status" value="1"/>
</dbReference>
<feature type="domain" description="FAS1" evidence="3">
    <location>
        <begin position="358"/>
        <end position="511"/>
    </location>
</feature>
<dbReference type="PROSITE" id="PS50213">
    <property type="entry name" value="FAS1"/>
    <property type="match status" value="1"/>
</dbReference>
<dbReference type="Gene3D" id="2.30.180.10">
    <property type="entry name" value="FAS1 domain"/>
    <property type="match status" value="1"/>
</dbReference>
<protein>
    <submittedName>
        <fullName evidence="4">Fasciclin-domain-containing protein</fullName>
    </submittedName>
</protein>
<reference evidence="4 5" key="1">
    <citation type="submission" date="2016-09" db="EMBL/GenBank/DDBJ databases">
        <title>Extensive genetic diversity and differential bi-allelic expression allows diatom success in the polar Southern Ocean.</title>
        <authorList>
            <consortium name="DOE Joint Genome Institute"/>
            <person name="Mock T."/>
            <person name="Otillar R.P."/>
            <person name="Strauss J."/>
            <person name="Dupont C."/>
            <person name="Frickenhaus S."/>
            <person name="Maumus F."/>
            <person name="Mcmullan M."/>
            <person name="Sanges R."/>
            <person name="Schmutz J."/>
            <person name="Toseland A."/>
            <person name="Valas R."/>
            <person name="Veluchamy A."/>
            <person name="Ward B.J."/>
            <person name="Allen A."/>
            <person name="Barry K."/>
            <person name="Falciatore A."/>
            <person name="Ferrante M."/>
            <person name="Fortunato A.E."/>
            <person name="Gloeckner G."/>
            <person name="Gruber A."/>
            <person name="Hipkin R."/>
            <person name="Janech M."/>
            <person name="Kroth P."/>
            <person name="Leese F."/>
            <person name="Lindquist E."/>
            <person name="Lyon B.R."/>
            <person name="Martin J."/>
            <person name="Mayer C."/>
            <person name="Parker M."/>
            <person name="Quesneville H."/>
            <person name="Raymond J."/>
            <person name="Uhlig C."/>
            <person name="Valentin K.U."/>
            <person name="Worden A.Z."/>
            <person name="Armbrust E.V."/>
            <person name="Bowler C."/>
            <person name="Green B."/>
            <person name="Moulton V."/>
            <person name="Van Oosterhout C."/>
            <person name="Grigoriev I."/>
        </authorList>
    </citation>
    <scope>NUCLEOTIDE SEQUENCE [LARGE SCALE GENOMIC DNA]</scope>
    <source>
        <strain evidence="4 5">CCMP1102</strain>
    </source>
</reference>
<dbReference type="InterPro" id="IPR050904">
    <property type="entry name" value="Adhesion/Biosynth-related"/>
</dbReference>
<dbReference type="PRINTS" id="PR01217">
    <property type="entry name" value="PRICHEXTENSN"/>
</dbReference>